<feature type="transmembrane region" description="Helical" evidence="5">
    <location>
        <begin position="212"/>
        <end position="236"/>
    </location>
</feature>
<organism evidence="7 8">
    <name type="scientific">Luteimonas deserti</name>
    <dbReference type="NCBI Taxonomy" id="2752306"/>
    <lineage>
        <taxon>Bacteria</taxon>
        <taxon>Pseudomonadati</taxon>
        <taxon>Pseudomonadota</taxon>
        <taxon>Gammaproteobacteria</taxon>
        <taxon>Lysobacterales</taxon>
        <taxon>Lysobacteraceae</taxon>
        <taxon>Luteimonas</taxon>
    </lineage>
</organism>
<feature type="transmembrane region" description="Helical" evidence="5">
    <location>
        <begin position="179"/>
        <end position="206"/>
    </location>
</feature>
<accession>A0A7Z0QRQ7</accession>
<dbReference type="EMBL" id="JACCJZ010000015">
    <property type="protein sequence ID" value="NYZ62761.1"/>
    <property type="molecule type" value="Genomic_DNA"/>
</dbReference>
<dbReference type="InterPro" id="IPR004481">
    <property type="entry name" value="K/Na/Ca-exchanger"/>
</dbReference>
<name>A0A7Z0QRQ7_9GAMM</name>
<evidence type="ECO:0000313" key="7">
    <source>
        <dbReference type="EMBL" id="NYZ62761.1"/>
    </source>
</evidence>
<evidence type="ECO:0000313" key="8">
    <source>
        <dbReference type="Proteomes" id="UP000589896"/>
    </source>
</evidence>
<evidence type="ECO:0000256" key="2">
    <source>
        <dbReference type="ARBA" id="ARBA00022692"/>
    </source>
</evidence>
<keyword evidence="4 5" id="KW-0472">Membrane</keyword>
<dbReference type="Pfam" id="PF01699">
    <property type="entry name" value="Na_Ca_ex"/>
    <property type="match status" value="2"/>
</dbReference>
<keyword evidence="8" id="KW-1185">Reference proteome</keyword>
<dbReference type="PANTHER" id="PTHR10846">
    <property type="entry name" value="SODIUM/POTASSIUM/CALCIUM EXCHANGER"/>
    <property type="match status" value="1"/>
</dbReference>
<dbReference type="GO" id="GO:0008273">
    <property type="term" value="F:calcium, potassium:sodium antiporter activity"/>
    <property type="evidence" value="ECO:0007669"/>
    <property type="project" value="TreeGrafter"/>
</dbReference>
<sequence length="364" mass="36913">MLNVLMFVLGLAALIGGAELLVRGASRLALSFGISPLVVGLTVVAFGTSAPEMAVSAGAVLGGQTDLAVGNVVGSNIFNVLFILGASALVAPLVVHTQVIRQEVPILIGASVLVAVLSLDGSLGMRDGGLLLGLLLAYTVFLIVQSRRELRAGTEGDTHASEVPAAAPGAWDARLPVQLLLIGVGLGLLVLGSNWLVGAAVAFATALGVSDVVIGLTIVAAGTSMPEVATSIAAALKGERDIAVGNAIGSSTFNLLGCLGLSGLLAGGVGLGVPPSLLTFDMWVMTAAAVACLPIFVTGREIARWEGALFLGYYVAYASYLILAAQDHDALPAYSNVMMGFVIPLTVVTLVVVLIRRPAAPTAR</sequence>
<comment type="subcellular location">
    <subcellularLocation>
        <location evidence="1">Membrane</location>
        <topology evidence="1">Multi-pass membrane protein</topology>
    </subcellularLocation>
</comment>
<feature type="transmembrane region" description="Helical" evidence="5">
    <location>
        <begin position="77"/>
        <end position="95"/>
    </location>
</feature>
<keyword evidence="2 5" id="KW-0812">Transmembrane</keyword>
<dbReference type="GO" id="GO:0005262">
    <property type="term" value="F:calcium channel activity"/>
    <property type="evidence" value="ECO:0007669"/>
    <property type="project" value="TreeGrafter"/>
</dbReference>
<evidence type="ECO:0000256" key="4">
    <source>
        <dbReference type="ARBA" id="ARBA00023136"/>
    </source>
</evidence>
<feature type="transmembrane region" description="Helical" evidence="5">
    <location>
        <begin position="308"/>
        <end position="325"/>
    </location>
</feature>
<evidence type="ECO:0000256" key="1">
    <source>
        <dbReference type="ARBA" id="ARBA00004141"/>
    </source>
</evidence>
<dbReference type="RefSeq" id="WP_180544988.1">
    <property type="nucleotide sequence ID" value="NZ_JACCJZ010000015.1"/>
</dbReference>
<dbReference type="GO" id="GO:0006874">
    <property type="term" value="P:intracellular calcium ion homeostasis"/>
    <property type="evidence" value="ECO:0007669"/>
    <property type="project" value="TreeGrafter"/>
</dbReference>
<protein>
    <submittedName>
        <fullName evidence="7">Calcium/sodium antiporter</fullName>
    </submittedName>
</protein>
<comment type="caution">
    <text evidence="7">The sequence shown here is derived from an EMBL/GenBank/DDBJ whole genome shotgun (WGS) entry which is preliminary data.</text>
</comment>
<feature type="transmembrane region" description="Helical" evidence="5">
    <location>
        <begin position="104"/>
        <end position="122"/>
    </location>
</feature>
<dbReference type="Proteomes" id="UP000589896">
    <property type="component" value="Unassembled WGS sequence"/>
</dbReference>
<dbReference type="Gene3D" id="1.20.1420.30">
    <property type="entry name" value="NCX, central ion-binding region"/>
    <property type="match status" value="1"/>
</dbReference>
<dbReference type="InterPro" id="IPR004837">
    <property type="entry name" value="NaCa_Exmemb"/>
</dbReference>
<gene>
    <name evidence="7" type="ORF">H0E82_08290</name>
</gene>
<keyword evidence="3 5" id="KW-1133">Transmembrane helix</keyword>
<feature type="transmembrane region" description="Helical" evidence="5">
    <location>
        <begin position="248"/>
        <end position="271"/>
    </location>
</feature>
<proteinExistence type="predicted"/>
<feature type="domain" description="Sodium/calcium exchanger membrane region" evidence="6">
    <location>
        <begin position="179"/>
        <end position="322"/>
    </location>
</feature>
<reference evidence="7 8" key="1">
    <citation type="submission" date="2020-07" db="EMBL/GenBank/DDBJ databases">
        <title>isolation of Luteimonas sp. SJ-16.</title>
        <authorList>
            <person name="Huang X.-X."/>
            <person name="Xu L."/>
            <person name="Sun J.-Q."/>
        </authorList>
    </citation>
    <scope>NUCLEOTIDE SEQUENCE [LARGE SCALE GENOMIC DNA]</scope>
    <source>
        <strain evidence="7 8">SJ-16</strain>
    </source>
</reference>
<feature type="transmembrane region" description="Helical" evidence="5">
    <location>
        <begin position="128"/>
        <end position="144"/>
    </location>
</feature>
<dbReference type="AlphaFoldDB" id="A0A7Z0QRQ7"/>
<dbReference type="GO" id="GO:0005886">
    <property type="term" value="C:plasma membrane"/>
    <property type="evidence" value="ECO:0007669"/>
    <property type="project" value="TreeGrafter"/>
</dbReference>
<evidence type="ECO:0000259" key="6">
    <source>
        <dbReference type="Pfam" id="PF01699"/>
    </source>
</evidence>
<evidence type="ECO:0000256" key="5">
    <source>
        <dbReference type="SAM" id="Phobius"/>
    </source>
</evidence>
<feature type="transmembrane region" description="Helical" evidence="5">
    <location>
        <begin position="277"/>
        <end position="296"/>
    </location>
</feature>
<feature type="transmembrane region" description="Helical" evidence="5">
    <location>
        <begin position="337"/>
        <end position="355"/>
    </location>
</feature>
<dbReference type="PANTHER" id="PTHR10846:SF8">
    <property type="entry name" value="INNER MEMBRANE PROTEIN YRBG"/>
    <property type="match status" value="1"/>
</dbReference>
<dbReference type="InterPro" id="IPR044880">
    <property type="entry name" value="NCX_ion-bd_dom_sf"/>
</dbReference>
<feature type="domain" description="Sodium/calcium exchanger membrane region" evidence="6">
    <location>
        <begin position="4"/>
        <end position="143"/>
    </location>
</feature>
<evidence type="ECO:0000256" key="3">
    <source>
        <dbReference type="ARBA" id="ARBA00022989"/>
    </source>
</evidence>
<dbReference type="NCBIfam" id="TIGR00367">
    <property type="entry name" value="calcium/sodium antiporter"/>
    <property type="match status" value="1"/>
</dbReference>
<dbReference type="Gene3D" id="6.10.280.80">
    <property type="entry name" value="NCX, peripheral helical region"/>
    <property type="match status" value="1"/>
</dbReference>